<reference evidence="3" key="1">
    <citation type="submission" date="2025-08" db="UniProtKB">
        <authorList>
            <consortium name="RefSeq"/>
        </authorList>
    </citation>
    <scope>IDENTIFICATION</scope>
</reference>
<dbReference type="PaxDb" id="4097-A0A1S4BCU6"/>
<name>A0A1S4BCU6_TOBAC</name>
<dbReference type="InterPro" id="IPR052343">
    <property type="entry name" value="Retrotransposon-Effector_Assoc"/>
</dbReference>
<dbReference type="KEGG" id="nta:107806947"/>
<dbReference type="OMA" id="IFASAHC"/>
<dbReference type="AlphaFoldDB" id="A0A1S4BCU6"/>
<dbReference type="InterPro" id="IPR026960">
    <property type="entry name" value="RVT-Znf"/>
</dbReference>
<evidence type="ECO:0000259" key="2">
    <source>
        <dbReference type="Pfam" id="PF13966"/>
    </source>
</evidence>
<dbReference type="InterPro" id="IPR000477">
    <property type="entry name" value="RT_dom"/>
</dbReference>
<dbReference type="PANTHER" id="PTHR46890">
    <property type="entry name" value="NON-LTR RETROLELEMENT REVERSE TRANSCRIPTASE-LIKE PROTEIN-RELATED"/>
    <property type="match status" value="1"/>
</dbReference>
<dbReference type="PANTHER" id="PTHR46890:SF48">
    <property type="entry name" value="RNA-DIRECTED DNA POLYMERASE"/>
    <property type="match status" value="1"/>
</dbReference>
<organism evidence="3">
    <name type="scientific">Nicotiana tabacum</name>
    <name type="common">Common tobacco</name>
    <dbReference type="NCBI Taxonomy" id="4097"/>
    <lineage>
        <taxon>Eukaryota</taxon>
        <taxon>Viridiplantae</taxon>
        <taxon>Streptophyta</taxon>
        <taxon>Embryophyta</taxon>
        <taxon>Tracheophyta</taxon>
        <taxon>Spermatophyta</taxon>
        <taxon>Magnoliopsida</taxon>
        <taxon>eudicotyledons</taxon>
        <taxon>Gunneridae</taxon>
        <taxon>Pentapetalae</taxon>
        <taxon>asterids</taxon>
        <taxon>lamiids</taxon>
        <taxon>Solanales</taxon>
        <taxon>Solanaceae</taxon>
        <taxon>Nicotianoideae</taxon>
        <taxon>Nicotianeae</taxon>
        <taxon>Nicotiana</taxon>
    </lineage>
</organism>
<proteinExistence type="predicted"/>
<dbReference type="Pfam" id="PF00078">
    <property type="entry name" value="RVT_1"/>
    <property type="match status" value="1"/>
</dbReference>
<accession>A0A1S4BCU6</accession>
<dbReference type="OrthoDB" id="1210581at2759"/>
<dbReference type="RefSeq" id="XP_016486709.1">
    <property type="nucleotide sequence ID" value="XM_016631223.1"/>
</dbReference>
<evidence type="ECO:0008006" key="4">
    <source>
        <dbReference type="Google" id="ProtNLM"/>
    </source>
</evidence>
<dbReference type="STRING" id="4097.A0A1S4BCU6"/>
<dbReference type="Pfam" id="PF13966">
    <property type="entry name" value="zf-RVT"/>
    <property type="match status" value="1"/>
</dbReference>
<feature type="domain" description="Reverse transcriptase" evidence="1">
    <location>
        <begin position="8"/>
        <end position="118"/>
    </location>
</feature>
<gene>
    <name evidence="3" type="primary">LOC107806947</name>
</gene>
<feature type="domain" description="Reverse transcriptase zinc-binding" evidence="2">
    <location>
        <begin position="301"/>
        <end position="336"/>
    </location>
</feature>
<sequence>MVWNWVSNNWYLVLVNGQSSGFFKFTRGVKKGDPLSPALFILSAELLSRLLNKLFEDKSFIGFGMPKWSEHLNHLAYDDDTIIFASAHCLSLRKITVVLGKYEKISGQMISKPKSSYYIYSKVAHGLFQAVGDSTGFPRGGWLGFRSLKDVSRALFAKLWWRFRTTKSLWSNFMWNKYCMKELPTVVQFRKGSKVWKQILNAREEVEHDILWEMKSGTTNVWHENWTGLGALYHVLPEDFPINEDLQEAAQLRQEEAWNDQLFDQSFTEEITNHIRSSVQYEGSEDYWDGQYWMPIPSGKFSVSSAWQMLRHRADTNQEYKLMWIKGVPFKISFFL</sequence>
<evidence type="ECO:0000259" key="1">
    <source>
        <dbReference type="Pfam" id="PF00078"/>
    </source>
</evidence>
<evidence type="ECO:0000313" key="3">
    <source>
        <dbReference type="RefSeq" id="XP_016486709.1"/>
    </source>
</evidence>
<protein>
    <recommendedName>
        <fullName evidence="4">Reverse transcriptase domain-containing protein</fullName>
    </recommendedName>
</protein>